<organism evidence="1 2">
    <name type="scientific">Serinibacter salmoneus</name>
    <dbReference type="NCBI Taxonomy" id="556530"/>
    <lineage>
        <taxon>Bacteria</taxon>
        <taxon>Bacillati</taxon>
        <taxon>Actinomycetota</taxon>
        <taxon>Actinomycetes</taxon>
        <taxon>Micrococcales</taxon>
        <taxon>Beutenbergiaceae</taxon>
        <taxon>Serinibacter</taxon>
    </lineage>
</organism>
<evidence type="ECO:0000313" key="1">
    <source>
        <dbReference type="EMBL" id="PFG18615.1"/>
    </source>
</evidence>
<accession>A0A2A9CX79</accession>
<proteinExistence type="predicted"/>
<dbReference type="EMBL" id="PDJD01000001">
    <property type="protein sequence ID" value="PFG18615.1"/>
    <property type="molecule type" value="Genomic_DNA"/>
</dbReference>
<dbReference type="Proteomes" id="UP000224915">
    <property type="component" value="Unassembled WGS sequence"/>
</dbReference>
<reference evidence="1 2" key="1">
    <citation type="submission" date="2017-10" db="EMBL/GenBank/DDBJ databases">
        <title>Sequencing the genomes of 1000 actinobacteria strains.</title>
        <authorList>
            <person name="Klenk H.-P."/>
        </authorList>
    </citation>
    <scope>NUCLEOTIDE SEQUENCE [LARGE SCALE GENOMIC DNA]</scope>
    <source>
        <strain evidence="1 2">DSM 21801</strain>
    </source>
</reference>
<evidence type="ECO:0000313" key="2">
    <source>
        <dbReference type="Proteomes" id="UP000224915"/>
    </source>
</evidence>
<sequence>MITAAERLSDAITAELGVDRAGLAAPIAARAAWLRRVLDPARPALPPAEPRLAAIDVELARLQRLTTDQTSPAEHPAP</sequence>
<dbReference type="AlphaFoldDB" id="A0A2A9CX79"/>
<keyword evidence="2" id="KW-1185">Reference proteome</keyword>
<protein>
    <submittedName>
        <fullName evidence="1">Uncharacterized protein</fullName>
    </submittedName>
</protein>
<dbReference type="RefSeq" id="WP_098467867.1">
    <property type="nucleotide sequence ID" value="NZ_PDJD01000001.1"/>
</dbReference>
<dbReference type="OrthoDB" id="3816110at2"/>
<comment type="caution">
    <text evidence="1">The sequence shown here is derived from an EMBL/GenBank/DDBJ whole genome shotgun (WGS) entry which is preliminary data.</text>
</comment>
<gene>
    <name evidence="1" type="ORF">ATL40_0156</name>
</gene>
<name>A0A2A9CX79_9MICO</name>